<dbReference type="GeneID" id="14181753"/>
<accession>K7R2E4</accession>
<dbReference type="RefSeq" id="YP_007111868.1">
    <property type="nucleotide sequence ID" value="NC_019713.1"/>
</dbReference>
<evidence type="ECO:0000313" key="2">
    <source>
        <dbReference type="EMBL" id="AFV81254.1"/>
    </source>
</evidence>
<evidence type="ECO:0000259" key="1">
    <source>
        <dbReference type="Pfam" id="PF23927"/>
    </source>
</evidence>
<sequence>MSVPVRTHKTKPILVTNGAVEVPVDPNYPHTFVSVYPTFANGEPRTFLDGISGEFKVEYLTATCPHYQQGKEGDITAKTPKDVSVSANLLKVKVTPSGVSGATHFVVAISQNIT</sequence>
<dbReference type="EMBL" id="JX556418">
    <property type="protein sequence ID" value="AFV81254.1"/>
    <property type="molecule type" value="Genomic_DNA"/>
</dbReference>
<keyword evidence="3" id="KW-1185">Reference proteome</keyword>
<evidence type="ECO:0000313" key="3">
    <source>
        <dbReference type="Proteomes" id="UP000009398"/>
    </source>
</evidence>
<proteinExistence type="predicted"/>
<gene>
    <name evidence="2" type="ORF">MAR10_022</name>
</gene>
<dbReference type="KEGG" id="vg:14181753"/>
<dbReference type="Pfam" id="PF23927">
    <property type="entry name" value="DUF7265"/>
    <property type="match status" value="1"/>
</dbReference>
<reference evidence="2 3" key="1">
    <citation type="journal article" date="2012" name="J. Virol.">
        <title>Genome Sequence of Temperate Vibrio parahaemolyticus Bacteriophage vB_VpaS_MAR10.</title>
        <authorList>
            <person name="Alanis Villa A."/>
            <person name="Kropinski A.M."/>
            <person name="Abbasifar R."/>
            <person name="Abbasifar A."/>
            <person name="Griffiths M.W."/>
        </authorList>
    </citation>
    <scope>NUCLEOTIDE SEQUENCE [LARGE SCALE GENOMIC DNA]</scope>
</reference>
<dbReference type="InterPro" id="IPR055689">
    <property type="entry name" value="DUF7265"/>
</dbReference>
<dbReference type="Proteomes" id="UP000009398">
    <property type="component" value="Segment"/>
</dbReference>
<organism evidence="2 3">
    <name type="scientific">Vibrio phage vB_VpaS_MAR10</name>
    <dbReference type="NCBI Taxonomy" id="1229755"/>
    <lineage>
        <taxon>Viruses</taxon>
        <taxon>Duplodnaviria</taxon>
        <taxon>Heunggongvirae</taxon>
        <taxon>Uroviricota</taxon>
        <taxon>Caudoviricetes</taxon>
        <taxon>Mardecavirus</taxon>
        <taxon>Mardecavirus MAR10</taxon>
    </lineage>
</organism>
<protein>
    <recommendedName>
        <fullName evidence="1">DUF7265 domain-containing protein</fullName>
    </recommendedName>
</protein>
<feature type="domain" description="DUF7265" evidence="1">
    <location>
        <begin position="15"/>
        <end position="114"/>
    </location>
</feature>
<name>K7R2E4_9CAUD</name>